<protein>
    <submittedName>
        <fullName evidence="3">ATPase family associated protein</fullName>
    </submittedName>
    <submittedName>
        <fullName evidence="2">SpoVK, ATPase AAA+ class</fullName>
    </submittedName>
</protein>
<sequence>MHEQEEEDDNLPITRVELLTDQMHSKALPAEPFVLLLPARIRRYGFHNKKWSWLLEKHICEIEWNRDIFENHLVLPENKKDLIRALITVHAGKQNAIRTEFMAGKGEGLIVLLHGGPGTGKTLTAESVAELAKRPLYRVTCGDIGTEPQAVEEYLRSVLYIGSTWRCVVLLDEADVFLEE</sequence>
<reference evidence="3" key="3">
    <citation type="journal article" date="2022" name="bioRxiv">
        <title>A global pangenome for the wheat fungal pathogen Pyrenophora tritici-repentis and prediction of effector protein structural homology.</title>
        <authorList>
            <person name="Moolhuijzen P."/>
            <person name="See P.T."/>
            <person name="Shi G."/>
            <person name="Powell H.R."/>
            <person name="Cockram J."/>
            <person name="Jorgensen L.N."/>
            <person name="Benslimane H."/>
            <person name="Strelkov S.E."/>
            <person name="Turner J."/>
            <person name="Liu Z."/>
            <person name="Moffat C.S."/>
        </authorList>
    </citation>
    <scope>NUCLEOTIDE SEQUENCE</scope>
    <source>
        <strain evidence="3">86-124</strain>
    </source>
</reference>
<dbReference type="Proteomes" id="UP000249757">
    <property type="component" value="Unassembled WGS sequence"/>
</dbReference>
<dbReference type="EMBL" id="NRDI02000002">
    <property type="protein sequence ID" value="KAI1519173.1"/>
    <property type="molecule type" value="Genomic_DNA"/>
</dbReference>
<dbReference type="Proteomes" id="UP000245464">
    <property type="component" value="Chromosome 9"/>
</dbReference>
<dbReference type="EMBL" id="NQIK02000009">
    <property type="protein sequence ID" value="KAF7566213.1"/>
    <property type="molecule type" value="Genomic_DNA"/>
</dbReference>
<dbReference type="AlphaFoldDB" id="A0A2W1D7T4"/>
<evidence type="ECO:0000313" key="4">
    <source>
        <dbReference type="Proteomes" id="UP000245464"/>
    </source>
</evidence>
<evidence type="ECO:0000313" key="2">
    <source>
        <dbReference type="EMBL" id="KAF7566213.1"/>
    </source>
</evidence>
<organism evidence="2 4">
    <name type="scientific">Pyrenophora tritici-repentis</name>
    <dbReference type="NCBI Taxonomy" id="45151"/>
    <lineage>
        <taxon>Eukaryota</taxon>
        <taxon>Fungi</taxon>
        <taxon>Dikarya</taxon>
        <taxon>Ascomycota</taxon>
        <taxon>Pezizomycotina</taxon>
        <taxon>Dothideomycetes</taxon>
        <taxon>Pleosporomycetidae</taxon>
        <taxon>Pleosporales</taxon>
        <taxon>Pleosporineae</taxon>
        <taxon>Pleosporaceae</taxon>
        <taxon>Pyrenophora</taxon>
    </lineage>
</organism>
<dbReference type="Gene3D" id="3.40.50.300">
    <property type="entry name" value="P-loop containing nucleotide triphosphate hydrolases"/>
    <property type="match status" value="1"/>
</dbReference>
<keyword evidence="5" id="KW-1185">Reference proteome</keyword>
<feature type="domain" description="ATPase AAA-type core" evidence="1">
    <location>
        <begin position="111"/>
        <end position="177"/>
    </location>
</feature>
<proteinExistence type="predicted"/>
<dbReference type="GO" id="GO:0016887">
    <property type="term" value="F:ATP hydrolysis activity"/>
    <property type="evidence" value="ECO:0007669"/>
    <property type="project" value="InterPro"/>
</dbReference>
<evidence type="ECO:0000259" key="1">
    <source>
        <dbReference type="Pfam" id="PF00004"/>
    </source>
</evidence>
<evidence type="ECO:0000313" key="3">
    <source>
        <dbReference type="EMBL" id="KAI1519173.1"/>
    </source>
</evidence>
<dbReference type="PANTHER" id="PTHR46411">
    <property type="entry name" value="FAMILY ATPASE, PUTATIVE-RELATED"/>
    <property type="match status" value="1"/>
</dbReference>
<dbReference type="Pfam" id="PF00004">
    <property type="entry name" value="AAA"/>
    <property type="match status" value="1"/>
</dbReference>
<evidence type="ECO:0000313" key="5">
    <source>
        <dbReference type="Proteomes" id="UP000249757"/>
    </source>
</evidence>
<accession>A0A2W1D7T4</accession>
<reference evidence="5" key="4">
    <citation type="journal article" date="2022" name="Microb. Genom.">
        <title>A global pangenome for the wheat fungal pathogen Pyrenophora tritici-repentis and prediction of effector protein structural homology.</title>
        <authorList>
            <person name="Moolhuijzen P.M."/>
            <person name="See P.T."/>
            <person name="Shi G."/>
            <person name="Powell H.R."/>
            <person name="Cockram J."/>
            <person name="Jorgensen L.N."/>
            <person name="Benslimane H."/>
            <person name="Strelkov S.E."/>
            <person name="Turner J."/>
            <person name="Liu Z."/>
            <person name="Moffat C.S."/>
        </authorList>
    </citation>
    <scope>NUCLEOTIDE SEQUENCE [LARGE SCALE GENOMIC DNA]</scope>
</reference>
<name>A0A2W1D7T4_9PLEO</name>
<reference evidence="3" key="2">
    <citation type="submission" date="2021-05" db="EMBL/GenBank/DDBJ databases">
        <authorList>
            <person name="Moolhuijzen P.M."/>
            <person name="Moffat C.S."/>
        </authorList>
    </citation>
    <scope>NUCLEOTIDE SEQUENCE</scope>
    <source>
        <strain evidence="3">86-124</strain>
    </source>
</reference>
<dbReference type="GO" id="GO:0005524">
    <property type="term" value="F:ATP binding"/>
    <property type="evidence" value="ECO:0007669"/>
    <property type="project" value="InterPro"/>
</dbReference>
<dbReference type="SUPFAM" id="SSF52540">
    <property type="entry name" value="P-loop containing nucleoside triphosphate hydrolases"/>
    <property type="match status" value="1"/>
</dbReference>
<reference evidence="2" key="1">
    <citation type="journal article" date="2018" name="BMC Genomics">
        <title>Comparative genomics of the wheat fungal pathogen Pyrenophora tritici-repentis reveals chromosomal variations and genome plasticity.</title>
        <authorList>
            <person name="Moolhuijzen P."/>
            <person name="See P.T."/>
            <person name="Hane J.K."/>
            <person name="Shi G."/>
            <person name="Liu Z."/>
            <person name="Oliver R.P."/>
            <person name="Moffat C.S."/>
        </authorList>
    </citation>
    <scope>NUCLEOTIDE SEQUENCE [LARGE SCALE GENOMIC DNA]</scope>
    <source>
        <strain evidence="2">M4</strain>
    </source>
</reference>
<gene>
    <name evidence="3" type="ORF">Ptr86124_002301</name>
    <name evidence="2" type="ORF">PtrM4_145330</name>
</gene>
<dbReference type="OrthoDB" id="10042665at2759"/>
<dbReference type="InterPro" id="IPR027417">
    <property type="entry name" value="P-loop_NTPase"/>
</dbReference>
<dbReference type="InterPro" id="IPR003959">
    <property type="entry name" value="ATPase_AAA_core"/>
</dbReference>
<comment type="caution">
    <text evidence="2">The sequence shown here is derived from an EMBL/GenBank/DDBJ whole genome shotgun (WGS) entry which is preliminary data.</text>
</comment>
<dbReference type="PANTHER" id="PTHR46411:SF2">
    <property type="entry name" value="AAA+ ATPASE DOMAIN-CONTAINING PROTEIN"/>
    <property type="match status" value="1"/>
</dbReference>